<protein>
    <submittedName>
        <fullName evidence="1">Uncharacterized protein</fullName>
    </submittedName>
</protein>
<organism evidence="1">
    <name type="scientific">uncultured Aureispira sp</name>
    <dbReference type="NCBI Taxonomy" id="1331704"/>
    <lineage>
        <taxon>Bacteria</taxon>
        <taxon>Pseudomonadati</taxon>
        <taxon>Bacteroidota</taxon>
        <taxon>Saprospiria</taxon>
        <taxon>Saprospirales</taxon>
        <taxon>Saprospiraceae</taxon>
        <taxon>Aureispira</taxon>
        <taxon>environmental samples</taxon>
    </lineage>
</organism>
<reference evidence="1" key="1">
    <citation type="submission" date="2020-01" db="EMBL/GenBank/DDBJ databases">
        <authorList>
            <person name="Meier V. D."/>
            <person name="Meier V D."/>
        </authorList>
    </citation>
    <scope>NUCLEOTIDE SEQUENCE</scope>
    <source>
        <strain evidence="1">HLG_WM_MAG_10</strain>
    </source>
</reference>
<name>A0A6S6TIC0_9BACT</name>
<accession>A0A6S6TIC0</accession>
<dbReference type="AlphaFoldDB" id="A0A6S6TIC0"/>
<evidence type="ECO:0000313" key="1">
    <source>
        <dbReference type="EMBL" id="CAA6816180.1"/>
    </source>
</evidence>
<proteinExistence type="predicted"/>
<gene>
    <name evidence="1" type="ORF">HELGO_WM16901</name>
</gene>
<sequence length="64" mass="7174">MILLLLFISLVNTDLSAQIVSIPDAKFKACLVNNLSINTNEDTEIQLTEAANYCKYGIRHFESL</sequence>
<dbReference type="EMBL" id="CACVAQ010000235">
    <property type="protein sequence ID" value="CAA6816180.1"/>
    <property type="molecule type" value="Genomic_DNA"/>
</dbReference>